<evidence type="ECO:0000313" key="1">
    <source>
        <dbReference type="EMBL" id="MFC4874548.1"/>
    </source>
</evidence>
<gene>
    <name evidence="1" type="ORF">ACFPFU_22790</name>
</gene>
<dbReference type="RefSeq" id="WP_377068501.1">
    <property type="nucleotide sequence ID" value="NZ_JBHSJJ010000019.1"/>
</dbReference>
<protein>
    <recommendedName>
        <fullName evidence="3">6-bladed beta-propeller protein</fullName>
    </recommendedName>
</protein>
<dbReference type="PROSITE" id="PS51257">
    <property type="entry name" value="PROKAR_LIPOPROTEIN"/>
    <property type="match status" value="1"/>
</dbReference>
<accession>A0ABV9T735</accession>
<proteinExistence type="predicted"/>
<keyword evidence="2" id="KW-1185">Reference proteome</keyword>
<organism evidence="1 2">
    <name type="scientific">Negadavirga shengliensis</name>
    <dbReference type="NCBI Taxonomy" id="1389218"/>
    <lineage>
        <taxon>Bacteria</taxon>
        <taxon>Pseudomonadati</taxon>
        <taxon>Bacteroidota</taxon>
        <taxon>Cytophagia</taxon>
        <taxon>Cytophagales</taxon>
        <taxon>Cyclobacteriaceae</taxon>
        <taxon>Negadavirga</taxon>
    </lineage>
</organism>
<dbReference type="Proteomes" id="UP001595818">
    <property type="component" value="Unassembled WGS sequence"/>
</dbReference>
<name>A0ABV9T735_9BACT</name>
<sequence>MKYLIYVFFLFLFSCDPKDKNTTMEEERKVGKTVSFEKLNSIQIDYLGNPTVHDLDPESETILFVEDREFSDEIHVADFDGNIMASFSKTGDVPDSYGALMATLRINGDSSFIAYSYNGFLTYDFSGQLQSRIKLKEFQVPNFYTMAMGFGMEKLKGKYLYIDQGSRLLDYSSINVYQEMRLLNWLDPETGERESFIYFPENSIFRSGKYFFRDSWAPAFTLADDLIYVAFGIEPVIYLYETAFPYSLVSSIPLDLPDYQDYKGSDSYLISLSLRTTSGRIENIKKIYGFIVVAYFPGYNASDIKESFTNKTPEEAMVFRERMREKYTSRIAILDSLGNLINDFVPGRLDPKSMLLRNDQLWMFETPDLETEQDYFRLFRVGLKIEGSE</sequence>
<reference evidence="2" key="1">
    <citation type="journal article" date="2019" name="Int. J. Syst. Evol. Microbiol.">
        <title>The Global Catalogue of Microorganisms (GCM) 10K type strain sequencing project: providing services to taxonomists for standard genome sequencing and annotation.</title>
        <authorList>
            <consortium name="The Broad Institute Genomics Platform"/>
            <consortium name="The Broad Institute Genome Sequencing Center for Infectious Disease"/>
            <person name="Wu L."/>
            <person name="Ma J."/>
        </authorList>
    </citation>
    <scope>NUCLEOTIDE SEQUENCE [LARGE SCALE GENOMIC DNA]</scope>
    <source>
        <strain evidence="2">CGMCC 4.7466</strain>
    </source>
</reference>
<evidence type="ECO:0000313" key="2">
    <source>
        <dbReference type="Proteomes" id="UP001595818"/>
    </source>
</evidence>
<comment type="caution">
    <text evidence="1">The sequence shown here is derived from an EMBL/GenBank/DDBJ whole genome shotgun (WGS) entry which is preliminary data.</text>
</comment>
<dbReference type="EMBL" id="JBHSJJ010000019">
    <property type="protein sequence ID" value="MFC4874548.1"/>
    <property type="molecule type" value="Genomic_DNA"/>
</dbReference>
<evidence type="ECO:0008006" key="3">
    <source>
        <dbReference type="Google" id="ProtNLM"/>
    </source>
</evidence>